<dbReference type="PANTHER" id="PTHR11063:SF8">
    <property type="entry name" value="DELTA-1-PYRROLINE-5-CARBOXYLATE SYNTHASE"/>
    <property type="match status" value="1"/>
</dbReference>
<dbReference type="EMBL" id="KE124813">
    <property type="protein sequence ID" value="EPB78378.1"/>
    <property type="molecule type" value="Genomic_DNA"/>
</dbReference>
<proteinExistence type="predicted"/>
<dbReference type="SUPFAM" id="SSF53720">
    <property type="entry name" value="ALDH-like"/>
    <property type="match status" value="1"/>
</dbReference>
<sequence length="140" mass="15713">MAIDIVRDSKCDYPSACNAAETILIHKDLINSAFFDQLCGMFKAEGVKLHAGPKMQTLLKFGPPPAESLKFEYGCLECTLETSQQNTLSNTWTAPAHSIMHPLDSRMDIGSVLNGRYQYQHEVMNPMEVYRSLEKIQKTA</sequence>
<keyword evidence="2" id="KW-1185">Reference proteome</keyword>
<evidence type="ECO:0000313" key="1">
    <source>
        <dbReference type="EMBL" id="EPB78378.1"/>
    </source>
</evidence>
<dbReference type="Proteomes" id="UP000054495">
    <property type="component" value="Unassembled WGS sequence"/>
</dbReference>
<dbReference type="InterPro" id="IPR016163">
    <property type="entry name" value="Ald_DH_C"/>
</dbReference>
<reference evidence="1 2" key="1">
    <citation type="submission" date="2013-05" db="EMBL/GenBank/DDBJ databases">
        <title>Draft genome of the parasitic nematode Anyclostoma ceylanicum.</title>
        <authorList>
            <person name="Mitreva M."/>
        </authorList>
    </citation>
    <scope>NUCLEOTIDE SEQUENCE [LARGE SCALE GENOMIC DNA]</scope>
</reference>
<dbReference type="GO" id="GO:0005739">
    <property type="term" value="C:mitochondrion"/>
    <property type="evidence" value="ECO:0007669"/>
    <property type="project" value="TreeGrafter"/>
</dbReference>
<dbReference type="AlphaFoldDB" id="A0A0D6M4H0"/>
<dbReference type="InterPro" id="IPR016161">
    <property type="entry name" value="Ald_DH/histidinol_DH"/>
</dbReference>
<protein>
    <recommendedName>
        <fullName evidence="3">Aldehyde dehydrogenase domain-containing protein</fullName>
    </recommendedName>
</protein>
<name>A0A0D6M4H0_9BILA</name>
<organism evidence="1 2">
    <name type="scientific">Ancylostoma ceylanicum</name>
    <dbReference type="NCBI Taxonomy" id="53326"/>
    <lineage>
        <taxon>Eukaryota</taxon>
        <taxon>Metazoa</taxon>
        <taxon>Ecdysozoa</taxon>
        <taxon>Nematoda</taxon>
        <taxon>Chromadorea</taxon>
        <taxon>Rhabditida</taxon>
        <taxon>Rhabditina</taxon>
        <taxon>Rhabditomorpha</taxon>
        <taxon>Strongyloidea</taxon>
        <taxon>Ancylostomatidae</taxon>
        <taxon>Ancylostomatinae</taxon>
        <taxon>Ancylostoma</taxon>
    </lineage>
</organism>
<dbReference type="GO" id="GO:0004350">
    <property type="term" value="F:glutamate-5-semialdehyde dehydrogenase activity"/>
    <property type="evidence" value="ECO:0007669"/>
    <property type="project" value="TreeGrafter"/>
</dbReference>
<dbReference type="Gene3D" id="3.40.309.10">
    <property type="entry name" value="Aldehyde Dehydrogenase, Chain A, domain 2"/>
    <property type="match status" value="1"/>
</dbReference>
<accession>A0A0D6M4H0</accession>
<gene>
    <name evidence="1" type="ORF">ANCCEY_02527</name>
</gene>
<evidence type="ECO:0000313" key="2">
    <source>
        <dbReference type="Proteomes" id="UP000054495"/>
    </source>
</evidence>
<evidence type="ECO:0008006" key="3">
    <source>
        <dbReference type="Google" id="ProtNLM"/>
    </source>
</evidence>
<dbReference type="PANTHER" id="PTHR11063">
    <property type="entry name" value="GLUTAMATE SEMIALDEHYDE DEHYDROGENASE"/>
    <property type="match status" value="1"/>
</dbReference>